<proteinExistence type="predicted"/>
<evidence type="ECO:0000256" key="1">
    <source>
        <dbReference type="SAM" id="MobiDB-lite"/>
    </source>
</evidence>
<sequence>MPYTKKVVDKEGAIAEAVSVEIAKKAGMSHPAFDNPEASIAPKPEREKPDQWSVTLPQYNMESLLSDKLWRGELPMTNKQFLASLGEVIAFNWYIGQGDLGMTNVSISGNKCYPFDFDCCFQHIQSEQSFAKMREPGFEPTNWENLGTPDEIIKGAINNLIASANVVGMGDSFKYLLNAEHLNVIRAGFNGQLGKMAKLDSSEIIDKYVPEPQRDTYKEYLSNKNQQIQQMIPKEPKQQEVKKPFTGWEACREASSNLFSAIFRFIVRNLHLSKEPVKNEETRENRFNIE</sequence>
<accession>A0A0W0YUF9</accession>
<gene>
    <name evidence="2" type="ORF">Lsai_0337</name>
</gene>
<organism evidence="2 3">
    <name type="scientific">Legionella sainthelensi</name>
    <dbReference type="NCBI Taxonomy" id="28087"/>
    <lineage>
        <taxon>Bacteria</taxon>
        <taxon>Pseudomonadati</taxon>
        <taxon>Pseudomonadota</taxon>
        <taxon>Gammaproteobacteria</taxon>
        <taxon>Legionellales</taxon>
        <taxon>Legionellaceae</taxon>
        <taxon>Legionella</taxon>
    </lineage>
</organism>
<evidence type="ECO:0000313" key="3">
    <source>
        <dbReference type="Proteomes" id="UP000054621"/>
    </source>
</evidence>
<reference evidence="2 3" key="1">
    <citation type="submission" date="2015-11" db="EMBL/GenBank/DDBJ databases">
        <title>Genomic analysis of 38 Legionella species identifies large and diverse effector repertoires.</title>
        <authorList>
            <person name="Burstein D."/>
            <person name="Amaro F."/>
            <person name="Zusman T."/>
            <person name="Lifshitz Z."/>
            <person name="Cohen O."/>
            <person name="Gilbert J.A."/>
            <person name="Pupko T."/>
            <person name="Shuman H.A."/>
            <person name="Segal G."/>
        </authorList>
    </citation>
    <scope>NUCLEOTIDE SEQUENCE [LARGE SCALE GENOMIC DNA]</scope>
    <source>
        <strain evidence="2 3">Mt.St.Helens-4</strain>
    </source>
</reference>
<dbReference type="RefSeq" id="WP_027269911.1">
    <property type="nucleotide sequence ID" value="NZ_CAAAJE010000005.1"/>
</dbReference>
<dbReference type="Proteomes" id="UP000054621">
    <property type="component" value="Unassembled WGS sequence"/>
</dbReference>
<dbReference type="AlphaFoldDB" id="A0A0W0YUF9"/>
<dbReference type="EMBL" id="LNYV01000003">
    <property type="protein sequence ID" value="KTD60227.1"/>
    <property type="molecule type" value="Genomic_DNA"/>
</dbReference>
<dbReference type="PATRIC" id="fig|28087.4.peg.350"/>
<comment type="caution">
    <text evidence="2">The sequence shown here is derived from an EMBL/GenBank/DDBJ whole genome shotgun (WGS) entry which is preliminary data.</text>
</comment>
<feature type="region of interest" description="Disordered" evidence="1">
    <location>
        <begin position="30"/>
        <end position="49"/>
    </location>
</feature>
<dbReference type="STRING" id="28087.Lsai_0337"/>
<protein>
    <submittedName>
        <fullName evidence="2">Uncharacterized protein</fullName>
    </submittedName>
</protein>
<name>A0A0W0YUF9_9GAMM</name>
<evidence type="ECO:0000313" key="2">
    <source>
        <dbReference type="EMBL" id="KTD60227.1"/>
    </source>
</evidence>